<keyword evidence="1" id="KW-0472">Membrane</keyword>
<proteinExistence type="predicted"/>
<keyword evidence="1" id="KW-0812">Transmembrane</keyword>
<feature type="transmembrane region" description="Helical" evidence="1">
    <location>
        <begin position="141"/>
        <end position="163"/>
    </location>
</feature>
<organism evidence="2 3">
    <name type="scientific">Pantoea trifolii</name>
    <dbReference type="NCBI Taxonomy" id="2968030"/>
    <lineage>
        <taxon>Bacteria</taxon>
        <taxon>Pseudomonadati</taxon>
        <taxon>Pseudomonadota</taxon>
        <taxon>Gammaproteobacteria</taxon>
        <taxon>Enterobacterales</taxon>
        <taxon>Erwiniaceae</taxon>
        <taxon>Pantoea</taxon>
    </lineage>
</organism>
<feature type="transmembrane region" description="Helical" evidence="1">
    <location>
        <begin position="74"/>
        <end position="92"/>
    </location>
</feature>
<name>A0ABT1VIA6_9GAMM</name>
<feature type="transmembrane region" description="Helical" evidence="1">
    <location>
        <begin position="113"/>
        <end position="135"/>
    </location>
</feature>
<evidence type="ECO:0000313" key="2">
    <source>
        <dbReference type="EMBL" id="MCQ8227278.1"/>
    </source>
</evidence>
<accession>A0ABT1VIA6</accession>
<feature type="transmembrane region" description="Helical" evidence="1">
    <location>
        <begin position="16"/>
        <end position="35"/>
    </location>
</feature>
<protein>
    <submittedName>
        <fullName evidence="2">Uncharacterized protein</fullName>
    </submittedName>
</protein>
<keyword evidence="3" id="KW-1185">Reference proteome</keyword>
<evidence type="ECO:0000256" key="1">
    <source>
        <dbReference type="SAM" id="Phobius"/>
    </source>
</evidence>
<sequence>MERWRQYFTLNMAKNSYFIATGLGVFIFMMYCLEVRFFPSKVSLSEIIFFLSISASFSLILCFFLLGWYSVSSVFIYLLLSLVKLIVVRLNPFNKKIKNYVRKYELVANKLHIINAFSAHFIIAIITMLCVYKLVTDHGVSLPSIMISIGITTLFIAIIPNVYLDRRVKKEKRNFHVASIAAVVIFLFFMLSGLTTSLIDTTMGMIGVRKENAIYSINGAELDMARYLTGNMSQLYFRGDVIFTGIGESSLVTVNGKNVIVNTDHLTIAY</sequence>
<dbReference type="Proteomes" id="UP001300015">
    <property type="component" value="Unassembled WGS sequence"/>
</dbReference>
<comment type="caution">
    <text evidence="2">The sequence shown here is derived from an EMBL/GenBank/DDBJ whole genome shotgun (WGS) entry which is preliminary data.</text>
</comment>
<dbReference type="RefSeq" id="WP_256696147.1">
    <property type="nucleotide sequence ID" value="NZ_JANIES010000001.1"/>
</dbReference>
<dbReference type="EMBL" id="JANIET010000001">
    <property type="protein sequence ID" value="MCQ8227278.1"/>
    <property type="molecule type" value="Genomic_DNA"/>
</dbReference>
<feature type="transmembrane region" description="Helical" evidence="1">
    <location>
        <begin position="175"/>
        <end position="199"/>
    </location>
</feature>
<evidence type="ECO:0000313" key="3">
    <source>
        <dbReference type="Proteomes" id="UP001300015"/>
    </source>
</evidence>
<keyword evidence="1" id="KW-1133">Transmembrane helix</keyword>
<reference evidence="2 3" key="1">
    <citation type="submission" date="2022-07" db="EMBL/GenBank/DDBJ databases">
        <title>Pantoea trifolii sp. nov. isolated from root nodules of Trifolium rubens.</title>
        <authorList>
            <person name="Kalita M."/>
            <person name="Wdowiak-Wrobel S."/>
            <person name="Marek-Kozaczuk M."/>
            <person name="Palusinska-Szysz M."/>
            <person name="Sokolowski W."/>
            <person name="Coutinho T."/>
            <person name="Hlahane L."/>
        </authorList>
    </citation>
    <scope>NUCLEOTIDE SEQUENCE [LARGE SCALE GENOMIC DNA]</scope>
    <source>
        <strain evidence="2 3">MMK2</strain>
    </source>
</reference>
<feature type="transmembrane region" description="Helical" evidence="1">
    <location>
        <begin position="47"/>
        <end position="68"/>
    </location>
</feature>
<gene>
    <name evidence="2" type="ORF">NQH49_07315</name>
</gene>